<gene>
    <name evidence="2" type="ORF">IW245_001153</name>
</gene>
<evidence type="ECO:0000259" key="1">
    <source>
        <dbReference type="PROSITE" id="PS50943"/>
    </source>
</evidence>
<protein>
    <submittedName>
        <fullName evidence="2">Transcriptional regulator with XRE-family HTH domain</fullName>
    </submittedName>
</protein>
<dbReference type="InterPro" id="IPR001387">
    <property type="entry name" value="Cro/C1-type_HTH"/>
</dbReference>
<organism evidence="2 3">
    <name type="scientific">Longispora fulva</name>
    <dbReference type="NCBI Taxonomy" id="619741"/>
    <lineage>
        <taxon>Bacteria</taxon>
        <taxon>Bacillati</taxon>
        <taxon>Actinomycetota</taxon>
        <taxon>Actinomycetes</taxon>
        <taxon>Micromonosporales</taxon>
        <taxon>Micromonosporaceae</taxon>
        <taxon>Longispora</taxon>
    </lineage>
</organism>
<dbReference type="InterPro" id="IPR010982">
    <property type="entry name" value="Lambda_DNA-bd_dom_sf"/>
</dbReference>
<dbReference type="GO" id="GO:0003677">
    <property type="term" value="F:DNA binding"/>
    <property type="evidence" value="ECO:0007669"/>
    <property type="project" value="InterPro"/>
</dbReference>
<name>A0A8J7KGH7_9ACTN</name>
<keyword evidence="3" id="KW-1185">Reference proteome</keyword>
<dbReference type="CDD" id="cd00093">
    <property type="entry name" value="HTH_XRE"/>
    <property type="match status" value="1"/>
</dbReference>
<dbReference type="RefSeq" id="WP_197002135.1">
    <property type="nucleotide sequence ID" value="NZ_BONS01000004.1"/>
</dbReference>
<dbReference type="Gene3D" id="1.10.260.40">
    <property type="entry name" value="lambda repressor-like DNA-binding domains"/>
    <property type="match status" value="1"/>
</dbReference>
<evidence type="ECO:0000313" key="3">
    <source>
        <dbReference type="Proteomes" id="UP000622552"/>
    </source>
</evidence>
<evidence type="ECO:0000313" key="2">
    <source>
        <dbReference type="EMBL" id="MBG6134959.1"/>
    </source>
</evidence>
<proteinExistence type="predicted"/>
<dbReference type="PROSITE" id="PS50943">
    <property type="entry name" value="HTH_CROC1"/>
    <property type="match status" value="1"/>
</dbReference>
<dbReference type="Pfam" id="PF17765">
    <property type="entry name" value="MLTR_LBD"/>
    <property type="match status" value="1"/>
</dbReference>
<dbReference type="SUPFAM" id="SSF47413">
    <property type="entry name" value="lambda repressor-like DNA-binding domains"/>
    <property type="match status" value="1"/>
</dbReference>
<dbReference type="Pfam" id="PF13560">
    <property type="entry name" value="HTH_31"/>
    <property type="match status" value="1"/>
</dbReference>
<dbReference type="InterPro" id="IPR041413">
    <property type="entry name" value="MLTR_LBD"/>
</dbReference>
<accession>A0A8J7KGH7</accession>
<dbReference type="Gene3D" id="3.30.450.180">
    <property type="match status" value="1"/>
</dbReference>
<reference evidence="2" key="1">
    <citation type="submission" date="2020-11" db="EMBL/GenBank/DDBJ databases">
        <title>Sequencing the genomes of 1000 actinobacteria strains.</title>
        <authorList>
            <person name="Klenk H.-P."/>
        </authorList>
    </citation>
    <scope>NUCLEOTIDE SEQUENCE</scope>
    <source>
        <strain evidence="2">DSM 45356</strain>
    </source>
</reference>
<feature type="domain" description="HTH cro/C1-type" evidence="1">
    <location>
        <begin position="36"/>
        <end position="83"/>
    </location>
</feature>
<dbReference type="PANTHER" id="PTHR35010:SF2">
    <property type="entry name" value="BLL4672 PROTEIN"/>
    <property type="match status" value="1"/>
</dbReference>
<dbReference type="SMART" id="SM00530">
    <property type="entry name" value="HTH_XRE"/>
    <property type="match status" value="1"/>
</dbReference>
<dbReference type="AlphaFoldDB" id="A0A8J7KGH7"/>
<sequence>MGLHTELSDFLRSRRARLSPEEAGLSTYGGRRRVPGLRREELAQLAGVSVAYYTRLEQGNGQNVSVEILDSVARALRLDEAERAHLMHLARPDRRAAARPARPQRVRPQLQQLIDAMDGVPAYITGRRTDVLGWNRLARALLVDFPALPPAERNMARFVFLDPRARALFVDWAGKARDTVNYLRFDAGRFPCDERLCTLVGELSVRSEDFRQLWAAYGVQDKTFGTKEFQHPVVGPMTLAYEIFPVPGDLHLITFHAEPGSASEEALRLLASWGPEGPVVSEQPDAVRSPRG</sequence>
<dbReference type="Proteomes" id="UP000622552">
    <property type="component" value="Unassembled WGS sequence"/>
</dbReference>
<dbReference type="PANTHER" id="PTHR35010">
    <property type="entry name" value="BLL4672 PROTEIN-RELATED"/>
    <property type="match status" value="1"/>
</dbReference>
<dbReference type="EMBL" id="JADOUF010000001">
    <property type="protein sequence ID" value="MBG6134959.1"/>
    <property type="molecule type" value="Genomic_DNA"/>
</dbReference>
<comment type="caution">
    <text evidence="2">The sequence shown here is derived from an EMBL/GenBank/DDBJ whole genome shotgun (WGS) entry which is preliminary data.</text>
</comment>